<dbReference type="GO" id="GO:0005737">
    <property type="term" value="C:cytoplasm"/>
    <property type="evidence" value="ECO:0007669"/>
    <property type="project" value="TreeGrafter"/>
</dbReference>
<comment type="catalytic activity">
    <reaction evidence="4">
        <text>uridine(38/39/40) in tRNA = pseudouridine(38/39/40) in tRNA</text>
        <dbReference type="Rhea" id="RHEA:22376"/>
        <dbReference type="Rhea" id="RHEA-COMP:10085"/>
        <dbReference type="Rhea" id="RHEA-COMP:10087"/>
        <dbReference type="ChEBI" id="CHEBI:65314"/>
        <dbReference type="ChEBI" id="CHEBI:65315"/>
        <dbReference type="EC" id="5.4.99.12"/>
    </reaction>
</comment>
<evidence type="ECO:0000256" key="4">
    <source>
        <dbReference type="RuleBase" id="RU003792"/>
    </source>
</evidence>
<dbReference type="InterPro" id="IPR020097">
    <property type="entry name" value="PsdUridine_synth_TruA_a/b_dom"/>
</dbReference>
<dbReference type="InterPro" id="IPR020095">
    <property type="entry name" value="PsdUridine_synth_TruA_C"/>
</dbReference>
<dbReference type="Pfam" id="PF01416">
    <property type="entry name" value="PseudoU_synth_1"/>
    <property type="match status" value="1"/>
</dbReference>
<dbReference type="STRING" id="121845.A0A3Q0JJC7"/>
<keyword evidence="3 4" id="KW-0413">Isomerase</keyword>
<comment type="similarity">
    <text evidence="1 4">Belongs to the tRNA pseudouridine synthase TruA family.</text>
</comment>
<dbReference type="KEGG" id="dci:103520234"/>
<gene>
    <name evidence="7" type="primary">LOC103520234</name>
</gene>
<dbReference type="GO" id="GO:0005634">
    <property type="term" value="C:nucleus"/>
    <property type="evidence" value="ECO:0007669"/>
    <property type="project" value="TreeGrafter"/>
</dbReference>
<dbReference type="HAMAP" id="MF_00171">
    <property type="entry name" value="TruA"/>
    <property type="match status" value="1"/>
</dbReference>
<dbReference type="PANTHER" id="PTHR11142:SF5">
    <property type="entry name" value="TRNA PSEUDOURIDINE(38_39) SYNTHASE"/>
    <property type="match status" value="1"/>
</dbReference>
<evidence type="ECO:0000259" key="5">
    <source>
        <dbReference type="Pfam" id="PF01416"/>
    </source>
</evidence>
<proteinExistence type="inferred from homology"/>
<dbReference type="GO" id="GO:1990481">
    <property type="term" value="P:mRNA pseudouridine synthesis"/>
    <property type="evidence" value="ECO:0007669"/>
    <property type="project" value="TreeGrafter"/>
</dbReference>
<dbReference type="GO" id="GO:0003723">
    <property type="term" value="F:RNA binding"/>
    <property type="evidence" value="ECO:0007669"/>
    <property type="project" value="InterPro"/>
</dbReference>
<evidence type="ECO:0000313" key="7">
    <source>
        <dbReference type="RefSeq" id="XP_026687238.1"/>
    </source>
</evidence>
<dbReference type="Gene3D" id="3.30.70.580">
    <property type="entry name" value="Pseudouridine synthase I, catalytic domain, N-terminal subdomain"/>
    <property type="match status" value="1"/>
</dbReference>
<reference evidence="7" key="1">
    <citation type="submission" date="2025-08" db="UniProtKB">
        <authorList>
            <consortium name="RefSeq"/>
        </authorList>
    </citation>
    <scope>IDENTIFICATION</scope>
</reference>
<dbReference type="InterPro" id="IPR001406">
    <property type="entry name" value="PsdUridine_synth_TruA"/>
</dbReference>
<evidence type="ECO:0000256" key="3">
    <source>
        <dbReference type="ARBA" id="ARBA00023235"/>
    </source>
</evidence>
<sequence length="335" mass="38611">MRPIALKILYQGFNYHGFQIQTSSDNTIAHHLLKALQKTCLIEDKEKSSFACCGRTDSGVSAFCQVVTLKIRSKLTSPGEESDDNELPYLKMLNNNLPRDIKVVAWSPVPEKYSARFDCLFRNYKYWFPQAGLDIDAMHKAAQYLVGTHDFRNLCKMNVGNGVVNFRRLVTHAGVTSAWQNVQFNDSHHNICEFNIRSQGFLWHQIRCIMSVLFLVGQGNEKPEIIQQLVDIEKYPRKPVYPMVRGEPLNLYHTEFDNLTWHYDEIEVSHVLRDLHEDWSLLSIKATMLGEMIKDTVRESKCTMGDLDINHLIEGEFSRPGRILSETGEVRSRND</sequence>
<name>A0A3Q0JJC7_DIACI</name>
<evidence type="ECO:0000313" key="6">
    <source>
        <dbReference type="Proteomes" id="UP000079169"/>
    </source>
</evidence>
<dbReference type="GO" id="GO:0031119">
    <property type="term" value="P:tRNA pseudouridine synthesis"/>
    <property type="evidence" value="ECO:0007669"/>
    <property type="project" value="TreeGrafter"/>
</dbReference>
<keyword evidence="2 4" id="KW-0819">tRNA processing</keyword>
<protein>
    <recommendedName>
        <fullName evidence="4">tRNA pseudouridine synthase</fullName>
        <ecNumber evidence="4">5.4.99.12</ecNumber>
    </recommendedName>
</protein>
<dbReference type="InterPro" id="IPR020094">
    <property type="entry name" value="TruA/RsuA/RluB/E/F_N"/>
</dbReference>
<dbReference type="SUPFAM" id="SSF55120">
    <property type="entry name" value="Pseudouridine synthase"/>
    <property type="match status" value="1"/>
</dbReference>
<dbReference type="GeneID" id="103520234"/>
<dbReference type="AlphaFoldDB" id="A0A3Q0JJC7"/>
<organism evidence="6 7">
    <name type="scientific">Diaphorina citri</name>
    <name type="common">Asian citrus psyllid</name>
    <dbReference type="NCBI Taxonomy" id="121845"/>
    <lineage>
        <taxon>Eukaryota</taxon>
        <taxon>Metazoa</taxon>
        <taxon>Ecdysozoa</taxon>
        <taxon>Arthropoda</taxon>
        <taxon>Hexapoda</taxon>
        <taxon>Insecta</taxon>
        <taxon>Pterygota</taxon>
        <taxon>Neoptera</taxon>
        <taxon>Paraneoptera</taxon>
        <taxon>Hemiptera</taxon>
        <taxon>Sternorrhyncha</taxon>
        <taxon>Psylloidea</taxon>
        <taxon>Psyllidae</taxon>
        <taxon>Diaphorininae</taxon>
        <taxon>Diaphorina</taxon>
    </lineage>
</organism>
<dbReference type="PaxDb" id="121845-A0A3Q0JJC7"/>
<evidence type="ECO:0000256" key="2">
    <source>
        <dbReference type="ARBA" id="ARBA00022694"/>
    </source>
</evidence>
<dbReference type="NCBIfam" id="TIGR00071">
    <property type="entry name" value="hisT_truA"/>
    <property type="match status" value="1"/>
</dbReference>
<dbReference type="PANTHER" id="PTHR11142">
    <property type="entry name" value="PSEUDOURIDYLATE SYNTHASE"/>
    <property type="match status" value="1"/>
</dbReference>
<accession>A0A3Q0JJC7</accession>
<dbReference type="EC" id="5.4.99.12" evidence="4"/>
<dbReference type="InterPro" id="IPR020103">
    <property type="entry name" value="PsdUridine_synth_cat_dom_sf"/>
</dbReference>
<keyword evidence="6" id="KW-1185">Reference proteome</keyword>
<dbReference type="GO" id="GO:0160147">
    <property type="term" value="F:tRNA pseudouridine(38-40) synthase activity"/>
    <property type="evidence" value="ECO:0007669"/>
    <property type="project" value="UniProtKB-EC"/>
</dbReference>
<evidence type="ECO:0000256" key="1">
    <source>
        <dbReference type="ARBA" id="ARBA00009375"/>
    </source>
</evidence>
<dbReference type="Proteomes" id="UP000079169">
    <property type="component" value="Unplaced"/>
</dbReference>
<dbReference type="Gene3D" id="3.30.70.660">
    <property type="entry name" value="Pseudouridine synthase I, catalytic domain, C-terminal subdomain"/>
    <property type="match status" value="1"/>
</dbReference>
<feature type="domain" description="Pseudouridine synthase I TruA alpha/beta" evidence="5">
    <location>
        <begin position="141"/>
        <end position="257"/>
    </location>
</feature>
<dbReference type="RefSeq" id="XP_026687238.1">
    <property type="nucleotide sequence ID" value="XM_026831437.1"/>
</dbReference>